<feature type="domain" description="C2H2-type" evidence="2">
    <location>
        <begin position="628"/>
        <end position="654"/>
    </location>
</feature>
<feature type="domain" description="C2H2-type" evidence="2">
    <location>
        <begin position="659"/>
        <end position="693"/>
    </location>
</feature>
<reference evidence="3 4" key="1">
    <citation type="submission" date="2015-01" db="EMBL/GenBank/DDBJ databases">
        <title>The Genome Sequence of Exophiala oligosperma CBS72588.</title>
        <authorList>
            <consortium name="The Broad Institute Genomics Platform"/>
            <person name="Cuomo C."/>
            <person name="de Hoog S."/>
            <person name="Gorbushina A."/>
            <person name="Stielow B."/>
            <person name="Teixiera M."/>
            <person name="Abouelleil A."/>
            <person name="Chapman S.B."/>
            <person name="Priest M."/>
            <person name="Young S.K."/>
            <person name="Wortman J."/>
            <person name="Nusbaum C."/>
            <person name="Birren B."/>
        </authorList>
    </citation>
    <scope>NUCLEOTIDE SEQUENCE [LARGE SCALE GENOMIC DNA]</scope>
    <source>
        <strain evidence="3 4">CBS 72588</strain>
    </source>
</reference>
<feature type="compositionally biased region" description="Basic and acidic residues" evidence="1">
    <location>
        <begin position="323"/>
        <end position="352"/>
    </location>
</feature>
<dbReference type="EMBL" id="KN847333">
    <property type="protein sequence ID" value="KIW47169.1"/>
    <property type="molecule type" value="Genomic_DNA"/>
</dbReference>
<dbReference type="AlphaFoldDB" id="A0A0D2EGT5"/>
<dbReference type="SMART" id="SM00355">
    <property type="entry name" value="ZnF_C2H2"/>
    <property type="match status" value="5"/>
</dbReference>
<protein>
    <recommendedName>
        <fullName evidence="2">C2H2-type domain-containing protein</fullName>
    </recommendedName>
</protein>
<proteinExistence type="predicted"/>
<feature type="region of interest" description="Disordered" evidence="1">
    <location>
        <begin position="701"/>
        <end position="724"/>
    </location>
</feature>
<dbReference type="InterPro" id="IPR013087">
    <property type="entry name" value="Znf_C2H2_type"/>
</dbReference>
<dbReference type="GeneID" id="27354840"/>
<keyword evidence="4" id="KW-1185">Reference proteome</keyword>
<dbReference type="HOGENOM" id="CLU_337075_0_0_1"/>
<accession>A0A0D2EGT5</accession>
<feature type="compositionally biased region" description="Polar residues" evidence="1">
    <location>
        <begin position="712"/>
        <end position="721"/>
    </location>
</feature>
<evidence type="ECO:0000313" key="3">
    <source>
        <dbReference type="EMBL" id="KIW47169.1"/>
    </source>
</evidence>
<dbReference type="STRING" id="215243.A0A0D2EGT5"/>
<feature type="compositionally biased region" description="Basic and acidic residues" evidence="1">
    <location>
        <begin position="369"/>
        <end position="385"/>
    </location>
</feature>
<feature type="domain" description="C2H2-type" evidence="2">
    <location>
        <begin position="482"/>
        <end position="510"/>
    </location>
</feature>
<feature type="region of interest" description="Disordered" evidence="1">
    <location>
        <begin position="565"/>
        <end position="584"/>
    </location>
</feature>
<sequence length="845" mass="94859">MVLAVEDAAEDRNPGSFSDMRLGGRLNKPLPANIPAIMEHLSRGIGLVPDFDYFMKNIFIAANAYGLDTRKRRKLRRRNDPFCSFAFDSVLPDDYNHGTFYDIVYVKHEQMRNKSDRREKDNPNRESAEIEELIVAMAHLRCAGSEGLDIREFQAPVDDGIARINPEEPGKAGFQTALSILKVFNTTDGGKPYADSANRVLKHRGMAEAFDVKFSQQDDVLGTMSTTMLSPGSQGAHSQPTHPQTPQHPKVASVLDMELESRAPRTEGSSKRMVVRDERPTLDCGNAIKSSTKRGLLQHLKETHSPIPLNLHYDRASSVNSEDVLKDTRNDTDETPKEADEYRLPKELSRIDGEEEENEEEGEGEVAPEDARNEPRVPGSKDDIASSHSRGPCDSRPTALSSSNPKETCDALEISVQDLEGKKYRVHKHVSVAQKSDLSNIVYAEHSSAGWLWRVPQCGAVFEYEFAIDLHLEAHGGPELKWYCGDVSCHVDSGEFRDYKDWEGHMAVEHMDSTYSRAAGRCVGPMDPLYSMLRTQLNIKEVAEHDFNCSSQIDASDNLVEMQHIEQEEDTSRDPNSCETPETEIADGSSKMFYICPWPGCAYRIKASRYTKRHVAVHVLTVHLGCVWQCHEQECSYVGFVTLRQLERHRLYCHVGSPLQCGHNDCSQVFPNMTYPSRGHLTYDALQKHYEYHLNSTRADSANAHDSDVDPNGSTVASTAELQRPSDAEYKQAYRGGSSKYFTPERRQNRLEANLKFYQLKLSNIKADGAKTCAGFWLKGHHFECADQVSLGLETTMIVFVPSAGLFTVVAHLRLLCPRHVSDLAASCTVAGSVQFWPEDFHHWT</sequence>
<feature type="compositionally biased region" description="Acidic residues" evidence="1">
    <location>
        <begin position="353"/>
        <end position="368"/>
    </location>
</feature>
<name>A0A0D2EGT5_9EURO</name>
<evidence type="ECO:0000259" key="2">
    <source>
        <dbReference type="SMART" id="SM00355"/>
    </source>
</evidence>
<feature type="compositionally biased region" description="Polar residues" evidence="1">
    <location>
        <begin position="225"/>
        <end position="238"/>
    </location>
</feature>
<feature type="domain" description="C2H2-type" evidence="2">
    <location>
        <begin position="594"/>
        <end position="618"/>
    </location>
</feature>
<feature type="compositionally biased region" description="Basic and acidic residues" evidence="1">
    <location>
        <begin position="261"/>
        <end position="281"/>
    </location>
</feature>
<feature type="compositionally biased region" description="Low complexity" evidence="1">
    <location>
        <begin position="239"/>
        <end position="249"/>
    </location>
</feature>
<evidence type="ECO:0000256" key="1">
    <source>
        <dbReference type="SAM" id="MobiDB-lite"/>
    </source>
</evidence>
<dbReference type="RefSeq" id="XP_016267385.1">
    <property type="nucleotide sequence ID" value="XM_016403488.1"/>
</dbReference>
<dbReference type="Proteomes" id="UP000053342">
    <property type="component" value="Unassembled WGS sequence"/>
</dbReference>
<evidence type="ECO:0000313" key="4">
    <source>
        <dbReference type="Proteomes" id="UP000053342"/>
    </source>
</evidence>
<feature type="region of interest" description="Disordered" evidence="1">
    <location>
        <begin position="225"/>
        <end position="249"/>
    </location>
</feature>
<feature type="domain" description="C2H2-type" evidence="2">
    <location>
        <begin position="453"/>
        <end position="475"/>
    </location>
</feature>
<feature type="region of interest" description="Disordered" evidence="1">
    <location>
        <begin position="308"/>
        <end position="407"/>
    </location>
</feature>
<gene>
    <name evidence="3" type="ORF">PV06_02766</name>
</gene>
<dbReference type="VEuPathDB" id="FungiDB:PV06_02766"/>
<organism evidence="3 4">
    <name type="scientific">Exophiala oligosperma</name>
    <dbReference type="NCBI Taxonomy" id="215243"/>
    <lineage>
        <taxon>Eukaryota</taxon>
        <taxon>Fungi</taxon>
        <taxon>Dikarya</taxon>
        <taxon>Ascomycota</taxon>
        <taxon>Pezizomycotina</taxon>
        <taxon>Eurotiomycetes</taxon>
        <taxon>Chaetothyriomycetidae</taxon>
        <taxon>Chaetothyriales</taxon>
        <taxon>Herpotrichiellaceae</taxon>
        <taxon>Exophiala</taxon>
    </lineage>
</organism>
<feature type="region of interest" description="Disordered" evidence="1">
    <location>
        <begin position="261"/>
        <end position="290"/>
    </location>
</feature>
<dbReference type="OrthoDB" id="4161378at2759"/>